<comment type="caution">
    <text evidence="1">The sequence shown here is derived from an EMBL/GenBank/DDBJ whole genome shotgun (WGS) entry which is preliminary data.</text>
</comment>
<keyword evidence="2" id="KW-1185">Reference proteome</keyword>
<dbReference type="Proteomes" id="UP000055045">
    <property type="component" value="Unassembled WGS sequence"/>
</dbReference>
<gene>
    <name evidence="1" type="ORF">ACN42_g10126</name>
</gene>
<organism evidence="1 2">
    <name type="scientific">Penicillium freii</name>
    <dbReference type="NCBI Taxonomy" id="48697"/>
    <lineage>
        <taxon>Eukaryota</taxon>
        <taxon>Fungi</taxon>
        <taxon>Dikarya</taxon>
        <taxon>Ascomycota</taxon>
        <taxon>Pezizomycotina</taxon>
        <taxon>Eurotiomycetes</taxon>
        <taxon>Eurotiomycetidae</taxon>
        <taxon>Eurotiales</taxon>
        <taxon>Aspergillaceae</taxon>
        <taxon>Penicillium</taxon>
    </lineage>
</organism>
<reference evidence="1 2" key="1">
    <citation type="submission" date="2015-10" db="EMBL/GenBank/DDBJ databases">
        <title>Genome sequencing of Penicillium freii.</title>
        <authorList>
            <person name="Nguyen H.D."/>
            <person name="Visagie C.M."/>
            <person name="Seifert K.A."/>
        </authorList>
    </citation>
    <scope>NUCLEOTIDE SEQUENCE [LARGE SCALE GENOMIC DNA]</scope>
    <source>
        <strain evidence="1 2">DAOM 242723</strain>
    </source>
</reference>
<name>A0A117NL35_PENFR</name>
<accession>A0A117NL35</accession>
<evidence type="ECO:0000313" key="1">
    <source>
        <dbReference type="EMBL" id="KUM57068.1"/>
    </source>
</evidence>
<protein>
    <submittedName>
        <fullName evidence="1">Uncharacterized protein</fullName>
    </submittedName>
</protein>
<evidence type="ECO:0000313" key="2">
    <source>
        <dbReference type="Proteomes" id="UP000055045"/>
    </source>
</evidence>
<proteinExistence type="predicted"/>
<sequence>MDVYCQNGVWPPLGPEKEPRFLLWSSGKMAVFSQHLSLMVLRTLETNNGFYCDDIPDCKVRMNEGDISLVELGQIEDKDTSY</sequence>
<dbReference type="AlphaFoldDB" id="A0A117NL35"/>
<dbReference type="EMBL" id="LLXE01000403">
    <property type="protein sequence ID" value="KUM57068.1"/>
    <property type="molecule type" value="Genomic_DNA"/>
</dbReference>